<sequence>MALTVLATAGCASSASAVGRTYYFSDCQPGAAKDCVPGNDSNSGTSERSPKRTLASVDFSALPAGSKLLLARGGVWVQGLMLIENMRATAEAPIVIDAYGKGDRPWIQVPHAKATAFVFGGYNNTTNDGGYTLRNLKIDGMGIADWGLFLVHNLHHVTLEDNEITGFHIGIHSQARGPHGVTNVVIRNNSISRNKGMGILGQFSDSVIEGNLFEANNFSGSTFDHGTYLSGSDPHSGKNVVLRNNRYIRNSTVDGVCKGGNMTFHGQMDGVLIEGNQIVQDAATPGCWAMSITQGYTSAEWFRNFVVRNNRIVNSGNTGIAVQSAPGIVIEGNVIVNTQATQQNAVFIGAGKYEGGDVPDGDAIVRNNTICFASTNGAAARVLASSSKVDNNVVLTGAAAKTGVCAQR</sequence>
<proteinExistence type="predicted"/>
<dbReference type="EMBL" id="CP136336">
    <property type="protein sequence ID" value="WOB07302.1"/>
    <property type="molecule type" value="Genomic_DNA"/>
</dbReference>
<dbReference type="InterPro" id="IPR039448">
    <property type="entry name" value="Beta_helix"/>
</dbReference>
<evidence type="ECO:0000259" key="1">
    <source>
        <dbReference type="Pfam" id="PF13229"/>
    </source>
</evidence>
<organism evidence="2 3">
    <name type="scientific">Piscinibacter gummiphilus</name>
    <dbReference type="NCBI Taxonomy" id="946333"/>
    <lineage>
        <taxon>Bacteria</taxon>
        <taxon>Pseudomonadati</taxon>
        <taxon>Pseudomonadota</taxon>
        <taxon>Betaproteobacteria</taxon>
        <taxon>Burkholderiales</taxon>
        <taxon>Sphaerotilaceae</taxon>
        <taxon>Piscinibacter</taxon>
    </lineage>
</organism>
<dbReference type="Gene3D" id="2.160.20.10">
    <property type="entry name" value="Single-stranded right-handed beta-helix, Pectin lyase-like"/>
    <property type="match status" value="1"/>
</dbReference>
<keyword evidence="3" id="KW-1185">Reference proteome</keyword>
<dbReference type="Pfam" id="PF13229">
    <property type="entry name" value="Beta_helix"/>
    <property type="match status" value="1"/>
</dbReference>
<dbReference type="Proteomes" id="UP001303946">
    <property type="component" value="Chromosome"/>
</dbReference>
<dbReference type="SUPFAM" id="SSF51126">
    <property type="entry name" value="Pectin lyase-like"/>
    <property type="match status" value="1"/>
</dbReference>
<dbReference type="SMART" id="SM00710">
    <property type="entry name" value="PbH1"/>
    <property type="match status" value="7"/>
</dbReference>
<feature type="domain" description="Right handed beta helix" evidence="1">
    <location>
        <begin position="126"/>
        <end position="279"/>
    </location>
</feature>
<protein>
    <submittedName>
        <fullName evidence="2">Right-handed parallel beta-helix repeat-containing protein</fullName>
    </submittedName>
</protein>
<name>A0ABZ0CWH8_9BURK</name>
<evidence type="ECO:0000313" key="3">
    <source>
        <dbReference type="Proteomes" id="UP001303946"/>
    </source>
</evidence>
<dbReference type="RefSeq" id="WP_316699973.1">
    <property type="nucleotide sequence ID" value="NZ_CP136336.1"/>
</dbReference>
<dbReference type="InterPro" id="IPR011050">
    <property type="entry name" value="Pectin_lyase_fold/virulence"/>
</dbReference>
<dbReference type="InterPro" id="IPR012334">
    <property type="entry name" value="Pectin_lyas_fold"/>
</dbReference>
<accession>A0ABZ0CWH8</accession>
<dbReference type="InterPro" id="IPR006626">
    <property type="entry name" value="PbH1"/>
</dbReference>
<reference evidence="2 3" key="1">
    <citation type="submission" date="2023-10" db="EMBL/GenBank/DDBJ databases">
        <title>Bacteria for the degradation of biodegradable plastic PBAT(Polybutylene adipate terephthalate).</title>
        <authorList>
            <person name="Weon H.-Y."/>
            <person name="Yeon J."/>
        </authorList>
    </citation>
    <scope>NUCLEOTIDE SEQUENCE [LARGE SCALE GENOMIC DNA]</scope>
    <source>
        <strain evidence="2 3">SBD 7-3</strain>
    </source>
</reference>
<gene>
    <name evidence="2" type="ORF">RXV79_20570</name>
</gene>
<evidence type="ECO:0000313" key="2">
    <source>
        <dbReference type="EMBL" id="WOB07302.1"/>
    </source>
</evidence>